<evidence type="ECO:0000256" key="4">
    <source>
        <dbReference type="ARBA" id="ARBA00018141"/>
    </source>
</evidence>
<keyword evidence="6 9" id="KW-0862">Zinc</keyword>
<feature type="binding site" evidence="10">
    <location>
        <position position="30"/>
    </location>
    <ligand>
        <name>Zn(2+)</name>
        <dbReference type="ChEBI" id="CHEBI:29105"/>
    </ligand>
</feature>
<evidence type="ECO:0000256" key="7">
    <source>
        <dbReference type="ARBA" id="ARBA00023239"/>
    </source>
</evidence>
<dbReference type="InterPro" id="IPR007115">
    <property type="entry name" value="6-PTP_synth/QueD"/>
</dbReference>
<evidence type="ECO:0000256" key="6">
    <source>
        <dbReference type="ARBA" id="ARBA00022833"/>
    </source>
</evidence>
<evidence type="ECO:0000256" key="5">
    <source>
        <dbReference type="ARBA" id="ARBA00022723"/>
    </source>
</evidence>
<accession>A0A1E3VP96</accession>
<evidence type="ECO:0000256" key="10">
    <source>
        <dbReference type="PIRSR" id="PIRSR006113-2"/>
    </source>
</evidence>
<keyword evidence="9" id="KW-0671">Queuosine biosynthesis</keyword>
<dbReference type="InterPro" id="IPR038418">
    <property type="entry name" value="6-PTP_synth/QueD_sf"/>
</dbReference>
<reference evidence="11 12" key="1">
    <citation type="journal article" date="2016" name="Environ. Microbiol.">
        <title>New Methyloceanibacter diversity from North Sea sediments includes methanotroph containing solely the soluble methane monooxygenase.</title>
        <authorList>
            <person name="Vekeman B."/>
            <person name="Kerckhof F.M."/>
            <person name="Cremers G."/>
            <person name="de Vos P."/>
            <person name="Vandamme P."/>
            <person name="Boon N."/>
            <person name="Op den Camp H.J."/>
            <person name="Heylen K."/>
        </authorList>
    </citation>
    <scope>NUCLEOTIDE SEQUENCE [LARGE SCALE GENOMIC DNA]</scope>
    <source>
        <strain evidence="11 12">R-67175</strain>
    </source>
</reference>
<feature type="binding site" evidence="10">
    <location>
        <position position="28"/>
    </location>
    <ligand>
        <name>Zn(2+)</name>
        <dbReference type="ChEBI" id="CHEBI:29105"/>
    </ligand>
</feature>
<dbReference type="OrthoDB" id="9804698at2"/>
<dbReference type="AlphaFoldDB" id="A0A1E3VP96"/>
<dbReference type="PANTHER" id="PTHR12589:SF7">
    <property type="entry name" value="6-PYRUVOYL TETRAHYDROBIOPTERIN SYNTHASE"/>
    <property type="match status" value="1"/>
</dbReference>
<dbReference type="SUPFAM" id="SSF55620">
    <property type="entry name" value="Tetrahydrobiopterin biosynthesis enzymes-like"/>
    <property type="match status" value="1"/>
</dbReference>
<keyword evidence="5 9" id="KW-0479">Metal-binding</keyword>
<comment type="catalytic activity">
    <reaction evidence="8 9">
        <text>7,8-dihydroneopterin 3'-triphosphate + H2O = 6-carboxy-5,6,7,8-tetrahydropterin + triphosphate + acetaldehyde + 2 H(+)</text>
        <dbReference type="Rhea" id="RHEA:27966"/>
        <dbReference type="ChEBI" id="CHEBI:15343"/>
        <dbReference type="ChEBI" id="CHEBI:15377"/>
        <dbReference type="ChEBI" id="CHEBI:15378"/>
        <dbReference type="ChEBI" id="CHEBI:18036"/>
        <dbReference type="ChEBI" id="CHEBI:58462"/>
        <dbReference type="ChEBI" id="CHEBI:61032"/>
        <dbReference type="EC" id="4.1.2.50"/>
    </reaction>
</comment>
<evidence type="ECO:0000313" key="11">
    <source>
        <dbReference type="EMBL" id="ODR95365.1"/>
    </source>
</evidence>
<gene>
    <name evidence="11" type="ORF">AUC69_02290</name>
</gene>
<dbReference type="EMBL" id="LPWF01000034">
    <property type="protein sequence ID" value="ODR95365.1"/>
    <property type="molecule type" value="Genomic_DNA"/>
</dbReference>
<keyword evidence="7 9" id="KW-0456">Lyase</keyword>
<dbReference type="Pfam" id="PF01242">
    <property type="entry name" value="PTPS"/>
    <property type="match status" value="1"/>
</dbReference>
<keyword evidence="12" id="KW-1185">Reference proteome</keyword>
<comment type="function">
    <text evidence="1">Catalyzes the conversion of 7,8-dihydroneopterin triphosphate (H2NTP) to 6-carboxy-5,6,7,8-tetrahydropterin (CPH4) and acetaldehyde.</text>
</comment>
<dbReference type="PIRSF" id="PIRSF006113">
    <property type="entry name" value="PTP_synth"/>
    <property type="match status" value="1"/>
</dbReference>
<comment type="pathway">
    <text evidence="2 9">Purine metabolism; 7-cyano-7-deazaguanine biosynthesis.</text>
</comment>
<comment type="caution">
    <text evidence="11">The sequence shown here is derived from an EMBL/GenBank/DDBJ whole genome shotgun (WGS) entry which is preliminary data.</text>
</comment>
<comment type="cofactor">
    <cofactor evidence="9 10">
        <name>Zn(2+)</name>
        <dbReference type="ChEBI" id="CHEBI:29105"/>
    </cofactor>
    <text evidence="9 10">Binds 1 zinc ion per subunit.</text>
</comment>
<sequence>MRIYKEFFFEAAHFLPSAPPGHPNSRVHGHSFRARITVDGEPDEETGIIVHFDELEAAVADARAALDHRMLNDVEGLAFPTLERIAMWLWDRLHNRLPGLVEIVVARDSCHEGCVYNGPPMRLAAE</sequence>
<dbReference type="GO" id="GO:0070497">
    <property type="term" value="F:6-carboxytetrahydropterin synthase activity"/>
    <property type="evidence" value="ECO:0007669"/>
    <property type="project" value="UniProtKB-EC"/>
</dbReference>
<dbReference type="EC" id="4.-.-.-" evidence="9"/>
<dbReference type="GO" id="GO:0008616">
    <property type="term" value="P:tRNA queuosine(34) biosynthetic process"/>
    <property type="evidence" value="ECO:0007669"/>
    <property type="project" value="UniProtKB-KW"/>
</dbReference>
<organism evidence="11 12">
    <name type="scientific">Methyloceanibacter superfactus</name>
    <dbReference type="NCBI Taxonomy" id="1774969"/>
    <lineage>
        <taxon>Bacteria</taxon>
        <taxon>Pseudomonadati</taxon>
        <taxon>Pseudomonadota</taxon>
        <taxon>Alphaproteobacteria</taxon>
        <taxon>Hyphomicrobiales</taxon>
        <taxon>Hyphomicrobiaceae</taxon>
        <taxon>Methyloceanibacter</taxon>
    </lineage>
</organism>
<evidence type="ECO:0000256" key="2">
    <source>
        <dbReference type="ARBA" id="ARBA00005061"/>
    </source>
</evidence>
<feature type="binding site" evidence="10">
    <location>
        <position position="13"/>
    </location>
    <ligand>
        <name>Zn(2+)</name>
        <dbReference type="ChEBI" id="CHEBI:29105"/>
    </ligand>
</feature>
<dbReference type="Proteomes" id="UP000094472">
    <property type="component" value="Unassembled WGS sequence"/>
</dbReference>
<dbReference type="PANTHER" id="PTHR12589">
    <property type="entry name" value="PYRUVOYL TETRAHYDROBIOPTERIN SYNTHASE"/>
    <property type="match status" value="1"/>
</dbReference>
<dbReference type="GO" id="GO:0046872">
    <property type="term" value="F:metal ion binding"/>
    <property type="evidence" value="ECO:0007669"/>
    <property type="project" value="UniProtKB-KW"/>
</dbReference>
<proteinExistence type="inferred from homology"/>
<protein>
    <recommendedName>
        <fullName evidence="4 9">6-carboxy-5,6,7,8-tetrahydropterin synthase</fullName>
        <ecNumber evidence="9">4.-.-.-</ecNumber>
    </recommendedName>
</protein>
<evidence type="ECO:0000256" key="1">
    <source>
        <dbReference type="ARBA" id="ARBA00002285"/>
    </source>
</evidence>
<evidence type="ECO:0000256" key="3">
    <source>
        <dbReference type="ARBA" id="ARBA00008900"/>
    </source>
</evidence>
<evidence type="ECO:0000256" key="9">
    <source>
        <dbReference type="PIRNR" id="PIRNR006113"/>
    </source>
</evidence>
<dbReference type="UniPathway" id="UPA00391"/>
<evidence type="ECO:0000313" key="12">
    <source>
        <dbReference type="Proteomes" id="UP000094472"/>
    </source>
</evidence>
<evidence type="ECO:0000256" key="8">
    <source>
        <dbReference type="ARBA" id="ARBA00048807"/>
    </source>
</evidence>
<dbReference type="Gene3D" id="3.30.479.10">
    <property type="entry name" value="6-pyruvoyl tetrahydropterin synthase/QueD"/>
    <property type="match status" value="1"/>
</dbReference>
<dbReference type="RefSeq" id="WP_069442629.1">
    <property type="nucleotide sequence ID" value="NZ_LPWF01000034.1"/>
</dbReference>
<dbReference type="STRING" id="1774969.AUC69_02290"/>
<name>A0A1E3VP96_9HYPH</name>
<comment type="similarity">
    <text evidence="3 9">Belongs to the PTPS family. QueD subfamily.</text>
</comment>